<evidence type="ECO:0000313" key="2">
    <source>
        <dbReference type="Proteomes" id="UP001596162"/>
    </source>
</evidence>
<name>A0ABW0C483_9FLAO</name>
<evidence type="ECO:0000313" key="1">
    <source>
        <dbReference type="EMBL" id="MFC5194566.1"/>
    </source>
</evidence>
<keyword evidence="2" id="KW-1185">Reference proteome</keyword>
<dbReference type="InterPro" id="IPR008969">
    <property type="entry name" value="CarboxyPept-like_regulatory"/>
</dbReference>
<dbReference type="Proteomes" id="UP001596162">
    <property type="component" value="Unassembled WGS sequence"/>
</dbReference>
<dbReference type="RefSeq" id="WP_376858786.1">
    <property type="nucleotide sequence ID" value="NZ_JBHSLA010000001.1"/>
</dbReference>
<protein>
    <submittedName>
        <fullName evidence="1">Carboxypeptidase-like regulatory domain-containing protein</fullName>
    </submittedName>
</protein>
<dbReference type="EMBL" id="JBHSLA010000001">
    <property type="protein sequence ID" value="MFC5194566.1"/>
    <property type="molecule type" value="Genomic_DNA"/>
</dbReference>
<dbReference type="SUPFAM" id="SSF49464">
    <property type="entry name" value="Carboxypeptidase regulatory domain-like"/>
    <property type="match status" value="1"/>
</dbReference>
<dbReference type="Pfam" id="PF13715">
    <property type="entry name" value="CarbopepD_reg_2"/>
    <property type="match status" value="1"/>
</dbReference>
<dbReference type="Gene3D" id="2.60.40.1120">
    <property type="entry name" value="Carboxypeptidase-like, regulatory domain"/>
    <property type="match status" value="1"/>
</dbReference>
<proteinExistence type="predicted"/>
<reference evidence="2" key="1">
    <citation type="journal article" date="2019" name="Int. J. Syst. Evol. Microbiol.">
        <title>The Global Catalogue of Microorganisms (GCM) 10K type strain sequencing project: providing services to taxonomists for standard genome sequencing and annotation.</title>
        <authorList>
            <consortium name="The Broad Institute Genomics Platform"/>
            <consortium name="The Broad Institute Genome Sequencing Center for Infectious Disease"/>
            <person name="Wu L."/>
            <person name="Ma J."/>
        </authorList>
    </citation>
    <scope>NUCLEOTIDE SEQUENCE [LARGE SCALE GENOMIC DNA]</scope>
    <source>
        <strain evidence="2">JCM 17978</strain>
    </source>
</reference>
<sequence>MRLIINIAFLLILNFSFSQTIKGNVLDSLTQKPLEFANVTLMTRNKGVYTNEKGAFLFEIKKHLYDTLKISSIGYASKFITLNKYKNQEVVNLNVLLNEKITELEEVIINSKKLEYKNRYRLGEKKNGITAVSSLIGYETGVFIENPFNKEGKLKTIRIKLMKRDEVDFIASLNIKFYRYDVINKKPGTELYSKNVVVKPKNRNYTLKINVEDFNIFLPEEGMCIGVEFIDPNNQSKKYDRIGPMYRFKFSNEEELTWSKYRGKYWKPGFVEFKRGNYNNNQNLKGNVMIGLDVLMPKD</sequence>
<gene>
    <name evidence="1" type="ORF">ACFPH8_04410</name>
</gene>
<accession>A0ABW0C483</accession>
<comment type="caution">
    <text evidence="1">The sequence shown here is derived from an EMBL/GenBank/DDBJ whole genome shotgun (WGS) entry which is preliminary data.</text>
</comment>
<organism evidence="1 2">
    <name type="scientific">Bizionia hallyeonensis</name>
    <dbReference type="NCBI Taxonomy" id="1123757"/>
    <lineage>
        <taxon>Bacteria</taxon>
        <taxon>Pseudomonadati</taxon>
        <taxon>Bacteroidota</taxon>
        <taxon>Flavobacteriia</taxon>
        <taxon>Flavobacteriales</taxon>
        <taxon>Flavobacteriaceae</taxon>
        <taxon>Bizionia</taxon>
    </lineage>
</organism>